<evidence type="ECO:0000313" key="2">
    <source>
        <dbReference type="Proteomes" id="UP000308600"/>
    </source>
</evidence>
<reference evidence="1 2" key="1">
    <citation type="journal article" date="2019" name="Nat. Ecol. Evol.">
        <title>Megaphylogeny resolves global patterns of mushroom evolution.</title>
        <authorList>
            <person name="Varga T."/>
            <person name="Krizsan K."/>
            <person name="Foldi C."/>
            <person name="Dima B."/>
            <person name="Sanchez-Garcia M."/>
            <person name="Sanchez-Ramirez S."/>
            <person name="Szollosi G.J."/>
            <person name="Szarkandi J.G."/>
            <person name="Papp V."/>
            <person name="Albert L."/>
            <person name="Andreopoulos W."/>
            <person name="Angelini C."/>
            <person name="Antonin V."/>
            <person name="Barry K.W."/>
            <person name="Bougher N.L."/>
            <person name="Buchanan P."/>
            <person name="Buyck B."/>
            <person name="Bense V."/>
            <person name="Catcheside P."/>
            <person name="Chovatia M."/>
            <person name="Cooper J."/>
            <person name="Damon W."/>
            <person name="Desjardin D."/>
            <person name="Finy P."/>
            <person name="Geml J."/>
            <person name="Haridas S."/>
            <person name="Hughes K."/>
            <person name="Justo A."/>
            <person name="Karasinski D."/>
            <person name="Kautmanova I."/>
            <person name="Kiss B."/>
            <person name="Kocsube S."/>
            <person name="Kotiranta H."/>
            <person name="LaButti K.M."/>
            <person name="Lechner B.E."/>
            <person name="Liimatainen K."/>
            <person name="Lipzen A."/>
            <person name="Lukacs Z."/>
            <person name="Mihaltcheva S."/>
            <person name="Morgado L.N."/>
            <person name="Niskanen T."/>
            <person name="Noordeloos M.E."/>
            <person name="Ohm R.A."/>
            <person name="Ortiz-Santana B."/>
            <person name="Ovrebo C."/>
            <person name="Racz N."/>
            <person name="Riley R."/>
            <person name="Savchenko A."/>
            <person name="Shiryaev A."/>
            <person name="Soop K."/>
            <person name="Spirin V."/>
            <person name="Szebenyi C."/>
            <person name="Tomsovsky M."/>
            <person name="Tulloss R.E."/>
            <person name="Uehling J."/>
            <person name="Grigoriev I.V."/>
            <person name="Vagvolgyi C."/>
            <person name="Papp T."/>
            <person name="Martin F.M."/>
            <person name="Miettinen O."/>
            <person name="Hibbett D.S."/>
            <person name="Nagy L.G."/>
        </authorList>
    </citation>
    <scope>NUCLEOTIDE SEQUENCE [LARGE SCALE GENOMIC DNA]</scope>
    <source>
        <strain evidence="1 2">NL-1719</strain>
    </source>
</reference>
<feature type="non-terminal residue" evidence="1">
    <location>
        <position position="187"/>
    </location>
</feature>
<protein>
    <submittedName>
        <fullName evidence="1">Uncharacterized protein</fullName>
    </submittedName>
</protein>
<dbReference type="EMBL" id="ML209921">
    <property type="protein sequence ID" value="TFK57877.1"/>
    <property type="molecule type" value="Genomic_DNA"/>
</dbReference>
<name>A0ACD2ZZ11_9AGAR</name>
<accession>A0ACD2ZZ11</accession>
<organism evidence="1 2">
    <name type="scientific">Pluteus cervinus</name>
    <dbReference type="NCBI Taxonomy" id="181527"/>
    <lineage>
        <taxon>Eukaryota</taxon>
        <taxon>Fungi</taxon>
        <taxon>Dikarya</taxon>
        <taxon>Basidiomycota</taxon>
        <taxon>Agaricomycotina</taxon>
        <taxon>Agaricomycetes</taxon>
        <taxon>Agaricomycetidae</taxon>
        <taxon>Agaricales</taxon>
        <taxon>Pluteineae</taxon>
        <taxon>Pluteaceae</taxon>
        <taxon>Pluteus</taxon>
    </lineage>
</organism>
<gene>
    <name evidence="1" type="ORF">BDN72DRAFT_730887</name>
</gene>
<evidence type="ECO:0000313" key="1">
    <source>
        <dbReference type="EMBL" id="TFK57877.1"/>
    </source>
</evidence>
<proteinExistence type="predicted"/>
<keyword evidence="2" id="KW-1185">Reference proteome</keyword>
<feature type="non-terminal residue" evidence="1">
    <location>
        <position position="1"/>
    </location>
</feature>
<dbReference type="Proteomes" id="UP000308600">
    <property type="component" value="Unassembled WGS sequence"/>
</dbReference>
<sequence length="187" mass="21345">FTLQGLIQDKNLPPLIGDRKINPGKAHLLQQAITLTGLGTETFESSIDALCKMHTIFSRQFPEGKLAPWQPVASAWTTGRGLVLTNRYFTRRSEANTMPSVPFSEGIDPRGILKKMLNSRIIHTEENEVRYYTRYADMGNNFKYITSLPQIFRVGDLVEVQFSLVVYKMRNEEYVLKPMLYAIALLD</sequence>